<feature type="binding site" evidence="9">
    <location>
        <position position="63"/>
    </location>
    <ligand>
        <name>Mg(2+)</name>
        <dbReference type="ChEBI" id="CHEBI:18420"/>
    </ligand>
</feature>
<keyword evidence="3 9" id="KW-0479">Metal-binding</keyword>
<dbReference type="SUPFAM" id="SSF51391">
    <property type="entry name" value="Thiamin phosphate synthase"/>
    <property type="match status" value="1"/>
</dbReference>
<evidence type="ECO:0000256" key="9">
    <source>
        <dbReference type="HAMAP-Rule" id="MF_00097"/>
    </source>
</evidence>
<dbReference type="GO" id="GO:0009229">
    <property type="term" value="P:thiamine diphosphate biosynthetic process"/>
    <property type="evidence" value="ECO:0007669"/>
    <property type="project" value="UniProtKB-UniRule"/>
</dbReference>
<keyword evidence="2 9" id="KW-0808">Transferase</keyword>
<dbReference type="STRING" id="657014.SAMN04488092_101407"/>
<dbReference type="HAMAP" id="MF_00097">
    <property type="entry name" value="TMP_synthase"/>
    <property type="match status" value="1"/>
</dbReference>
<feature type="domain" description="Thiamine phosphate synthase/TenI" evidence="12">
    <location>
        <begin position="5"/>
        <end position="181"/>
    </location>
</feature>
<feature type="binding site" evidence="9">
    <location>
        <begin position="30"/>
        <end position="34"/>
    </location>
    <ligand>
        <name>4-amino-2-methyl-5-(diphosphooxymethyl)pyrimidine</name>
        <dbReference type="ChEBI" id="CHEBI:57841"/>
    </ligand>
</feature>
<comment type="function">
    <text evidence="9">Condenses 4-methyl-5-(beta-hydroxyethyl)thiazole monophosphate (THZ-P) and 2-methyl-4-amino-5-hydroxymethyl pyrimidine pyrophosphate (HMP-PP) to form thiamine monophosphate (TMP).</text>
</comment>
<evidence type="ECO:0000313" key="14">
    <source>
        <dbReference type="Proteomes" id="UP000198634"/>
    </source>
</evidence>
<accession>A0A1H8ZDP8</accession>
<evidence type="ECO:0000256" key="5">
    <source>
        <dbReference type="ARBA" id="ARBA00022977"/>
    </source>
</evidence>
<dbReference type="EMBL" id="FOEP01000001">
    <property type="protein sequence ID" value="SEP62534.1"/>
    <property type="molecule type" value="Genomic_DNA"/>
</dbReference>
<keyword evidence="5 9" id="KW-0784">Thiamine biosynthesis</keyword>
<dbReference type="InterPro" id="IPR022998">
    <property type="entry name" value="ThiamineP_synth_TenI"/>
</dbReference>
<evidence type="ECO:0000256" key="3">
    <source>
        <dbReference type="ARBA" id="ARBA00022723"/>
    </source>
</evidence>
<dbReference type="InterPro" id="IPR036206">
    <property type="entry name" value="ThiamineP_synth_sf"/>
</dbReference>
<name>A0A1H8ZDP8_9RHOB</name>
<dbReference type="RefSeq" id="WP_090267634.1">
    <property type="nucleotide sequence ID" value="NZ_FOEP01000001.1"/>
</dbReference>
<evidence type="ECO:0000256" key="1">
    <source>
        <dbReference type="ARBA" id="ARBA00005165"/>
    </source>
</evidence>
<reference evidence="13 14" key="1">
    <citation type="submission" date="2016-10" db="EMBL/GenBank/DDBJ databases">
        <authorList>
            <person name="de Groot N.N."/>
        </authorList>
    </citation>
    <scope>NUCLEOTIDE SEQUENCE [LARGE SCALE GENOMIC DNA]</scope>
    <source>
        <strain evidence="13 14">DSM 22007</strain>
    </source>
</reference>
<evidence type="ECO:0000256" key="2">
    <source>
        <dbReference type="ARBA" id="ARBA00022679"/>
    </source>
</evidence>
<comment type="cofactor">
    <cofactor evidence="9">
        <name>Mg(2+)</name>
        <dbReference type="ChEBI" id="CHEBI:18420"/>
    </cofactor>
    <text evidence="9">Binds 1 Mg(2+) ion per subunit.</text>
</comment>
<sequence length="201" mass="20836">MNLSIYFVTPDGAEDTLVLAALRGGATVIQLRDKQATDAELIAQARRLAPACAAAGVPLIINDRLEVALASGAAGLHIGQSDGDPRGIRAALGRDQILGLSIESFDQLAALPMQDVDYIGAGPVRATRSKTNHATPIGMDGLARISAVSPVPTVAIGGVKAMDIPMLKSIGCAGLAVVSAIAQAPDPEMATRDMFQKWRTE</sequence>
<dbReference type="PANTHER" id="PTHR20857:SF15">
    <property type="entry name" value="THIAMINE-PHOSPHATE SYNTHASE"/>
    <property type="match status" value="1"/>
</dbReference>
<comment type="catalytic activity">
    <reaction evidence="6 9 10">
        <text>4-methyl-5-(2-phosphooxyethyl)-thiazole + 4-amino-2-methyl-5-(diphosphooxymethyl)pyrimidine + H(+) = thiamine phosphate + diphosphate</text>
        <dbReference type="Rhea" id="RHEA:22328"/>
        <dbReference type="ChEBI" id="CHEBI:15378"/>
        <dbReference type="ChEBI" id="CHEBI:33019"/>
        <dbReference type="ChEBI" id="CHEBI:37575"/>
        <dbReference type="ChEBI" id="CHEBI:57841"/>
        <dbReference type="ChEBI" id="CHEBI:58296"/>
        <dbReference type="EC" id="2.5.1.3"/>
    </reaction>
</comment>
<feature type="binding site" evidence="9">
    <location>
        <position position="130"/>
    </location>
    <ligand>
        <name>4-amino-2-methyl-5-(diphosphooxymethyl)pyrimidine</name>
        <dbReference type="ChEBI" id="CHEBI:57841"/>
    </ligand>
</feature>
<evidence type="ECO:0000256" key="11">
    <source>
        <dbReference type="RuleBase" id="RU004253"/>
    </source>
</evidence>
<dbReference type="Proteomes" id="UP000198634">
    <property type="component" value="Unassembled WGS sequence"/>
</dbReference>
<evidence type="ECO:0000256" key="8">
    <source>
        <dbReference type="ARBA" id="ARBA00047883"/>
    </source>
</evidence>
<evidence type="ECO:0000256" key="4">
    <source>
        <dbReference type="ARBA" id="ARBA00022842"/>
    </source>
</evidence>
<feature type="binding site" evidence="9">
    <location>
        <begin position="178"/>
        <end position="179"/>
    </location>
    <ligand>
        <name>2-[(2R,5Z)-2-carboxy-4-methylthiazol-5(2H)-ylidene]ethyl phosphate</name>
        <dbReference type="ChEBI" id="CHEBI:62899"/>
    </ligand>
</feature>
<dbReference type="NCBIfam" id="TIGR00693">
    <property type="entry name" value="thiE"/>
    <property type="match status" value="1"/>
</dbReference>
<dbReference type="UniPathway" id="UPA00060">
    <property type="reaction ID" value="UER00141"/>
</dbReference>
<proteinExistence type="inferred from homology"/>
<comment type="catalytic activity">
    <reaction evidence="8 9 10">
        <text>2-[(2R,5Z)-2-carboxy-4-methylthiazol-5(2H)-ylidene]ethyl phosphate + 4-amino-2-methyl-5-(diphosphooxymethyl)pyrimidine + 2 H(+) = thiamine phosphate + CO2 + diphosphate</text>
        <dbReference type="Rhea" id="RHEA:47844"/>
        <dbReference type="ChEBI" id="CHEBI:15378"/>
        <dbReference type="ChEBI" id="CHEBI:16526"/>
        <dbReference type="ChEBI" id="CHEBI:33019"/>
        <dbReference type="ChEBI" id="CHEBI:37575"/>
        <dbReference type="ChEBI" id="CHEBI:57841"/>
        <dbReference type="ChEBI" id="CHEBI:62899"/>
        <dbReference type="EC" id="2.5.1.3"/>
    </reaction>
</comment>
<comment type="catalytic activity">
    <reaction evidence="7 9 10">
        <text>2-(2-carboxy-4-methylthiazol-5-yl)ethyl phosphate + 4-amino-2-methyl-5-(diphosphooxymethyl)pyrimidine + 2 H(+) = thiamine phosphate + CO2 + diphosphate</text>
        <dbReference type="Rhea" id="RHEA:47848"/>
        <dbReference type="ChEBI" id="CHEBI:15378"/>
        <dbReference type="ChEBI" id="CHEBI:16526"/>
        <dbReference type="ChEBI" id="CHEBI:33019"/>
        <dbReference type="ChEBI" id="CHEBI:37575"/>
        <dbReference type="ChEBI" id="CHEBI:57841"/>
        <dbReference type="ChEBI" id="CHEBI:62890"/>
        <dbReference type="EC" id="2.5.1.3"/>
    </reaction>
</comment>
<dbReference type="GO" id="GO:0005737">
    <property type="term" value="C:cytoplasm"/>
    <property type="evidence" value="ECO:0007669"/>
    <property type="project" value="TreeGrafter"/>
</dbReference>
<evidence type="ECO:0000256" key="6">
    <source>
        <dbReference type="ARBA" id="ARBA00047334"/>
    </source>
</evidence>
<dbReference type="Gene3D" id="3.20.20.70">
    <property type="entry name" value="Aldolase class I"/>
    <property type="match status" value="1"/>
</dbReference>
<keyword evidence="4 9" id="KW-0460">Magnesium</keyword>
<feature type="binding site" evidence="9">
    <location>
        <position position="101"/>
    </location>
    <ligand>
        <name>4-amino-2-methyl-5-(diphosphooxymethyl)pyrimidine</name>
        <dbReference type="ChEBI" id="CHEBI:57841"/>
    </ligand>
</feature>
<protein>
    <recommendedName>
        <fullName evidence="9">Thiamine-phosphate synthase</fullName>
        <shortName evidence="9">TP synthase</shortName>
        <shortName evidence="9">TPS</shortName>
        <ecNumber evidence="9">2.5.1.3</ecNumber>
    </recommendedName>
    <alternativeName>
        <fullName evidence="9">Thiamine-phosphate pyrophosphorylase</fullName>
        <shortName evidence="9">TMP pyrophosphorylase</shortName>
        <shortName evidence="9">TMP-PPase</shortName>
    </alternativeName>
</protein>
<feature type="binding site" evidence="9">
    <location>
        <position position="62"/>
    </location>
    <ligand>
        <name>4-amino-2-methyl-5-(diphosphooxymethyl)pyrimidine</name>
        <dbReference type="ChEBI" id="CHEBI:57841"/>
    </ligand>
</feature>
<dbReference type="PANTHER" id="PTHR20857">
    <property type="entry name" value="THIAMINE-PHOSPHATE PYROPHOSPHORYLASE"/>
    <property type="match status" value="1"/>
</dbReference>
<feature type="binding site" evidence="9">
    <location>
        <position position="158"/>
    </location>
    <ligand>
        <name>2-[(2R,5Z)-2-carboxy-4-methylthiazol-5(2H)-ylidene]ethyl phosphate</name>
        <dbReference type="ChEBI" id="CHEBI:62899"/>
    </ligand>
</feature>
<dbReference type="GO" id="GO:0000287">
    <property type="term" value="F:magnesium ion binding"/>
    <property type="evidence" value="ECO:0007669"/>
    <property type="project" value="UniProtKB-UniRule"/>
</dbReference>
<evidence type="ECO:0000259" key="12">
    <source>
        <dbReference type="Pfam" id="PF02581"/>
    </source>
</evidence>
<dbReference type="EC" id="2.5.1.3" evidence="9"/>
<comment type="similarity">
    <text evidence="9 10">Belongs to the thiamine-phosphate synthase family.</text>
</comment>
<dbReference type="Pfam" id="PF02581">
    <property type="entry name" value="TMP-TENI"/>
    <property type="match status" value="1"/>
</dbReference>
<evidence type="ECO:0000256" key="10">
    <source>
        <dbReference type="RuleBase" id="RU003826"/>
    </source>
</evidence>
<dbReference type="OrthoDB" id="9810880at2"/>
<comment type="pathway">
    <text evidence="1 9 11">Cofactor biosynthesis; thiamine diphosphate biosynthesis; thiamine phosphate from 4-amino-2-methyl-5-diphosphomethylpyrimidine and 4-methyl-5-(2-phosphoethyl)-thiazole: step 1/1.</text>
</comment>
<evidence type="ECO:0000256" key="7">
    <source>
        <dbReference type="ARBA" id="ARBA00047851"/>
    </source>
</evidence>
<keyword evidence="14" id="KW-1185">Reference proteome</keyword>
<feature type="binding site" evidence="9">
    <location>
        <position position="82"/>
    </location>
    <ligand>
        <name>Mg(2+)</name>
        <dbReference type="ChEBI" id="CHEBI:18420"/>
    </ligand>
</feature>
<feature type="binding site" evidence="9">
    <location>
        <begin position="127"/>
        <end position="129"/>
    </location>
    <ligand>
        <name>2-[(2R,5Z)-2-carboxy-4-methylthiazol-5(2H)-ylidene]ethyl phosphate</name>
        <dbReference type="ChEBI" id="CHEBI:62899"/>
    </ligand>
</feature>
<dbReference type="InterPro" id="IPR013785">
    <property type="entry name" value="Aldolase_TIM"/>
</dbReference>
<organism evidence="13 14">
    <name type="scientific">Thalassovita taeanensis</name>
    <dbReference type="NCBI Taxonomy" id="657014"/>
    <lineage>
        <taxon>Bacteria</taxon>
        <taxon>Pseudomonadati</taxon>
        <taxon>Pseudomonadota</taxon>
        <taxon>Alphaproteobacteria</taxon>
        <taxon>Rhodobacterales</taxon>
        <taxon>Roseobacteraceae</taxon>
        <taxon>Thalassovita</taxon>
    </lineage>
</organism>
<dbReference type="CDD" id="cd00564">
    <property type="entry name" value="TMP_TenI"/>
    <property type="match status" value="1"/>
</dbReference>
<evidence type="ECO:0000313" key="13">
    <source>
        <dbReference type="EMBL" id="SEP62534.1"/>
    </source>
</evidence>
<dbReference type="AlphaFoldDB" id="A0A1H8ZDP8"/>
<dbReference type="GO" id="GO:0004789">
    <property type="term" value="F:thiamine-phosphate diphosphorylase activity"/>
    <property type="evidence" value="ECO:0007669"/>
    <property type="project" value="UniProtKB-UniRule"/>
</dbReference>
<gene>
    <name evidence="9" type="primary">thiE</name>
    <name evidence="13" type="ORF">SAMN04488092_101407</name>
</gene>
<dbReference type="InterPro" id="IPR034291">
    <property type="entry name" value="TMP_synthase"/>
</dbReference>
<dbReference type="GO" id="GO:0009228">
    <property type="term" value="P:thiamine biosynthetic process"/>
    <property type="evidence" value="ECO:0007669"/>
    <property type="project" value="UniProtKB-KW"/>
</dbReference>